<evidence type="ECO:0000313" key="18">
    <source>
        <dbReference type="EMBL" id="KAK4393448.1"/>
    </source>
</evidence>
<accession>A0AAE1WHN3</accession>
<dbReference type="GO" id="GO:0020037">
    <property type="term" value="F:heme binding"/>
    <property type="evidence" value="ECO:0007669"/>
    <property type="project" value="InterPro"/>
</dbReference>
<dbReference type="InterPro" id="IPR002401">
    <property type="entry name" value="Cyt_P450_E_grp-I"/>
</dbReference>
<evidence type="ECO:0000256" key="8">
    <source>
        <dbReference type="ARBA" id="ARBA00023004"/>
    </source>
</evidence>
<evidence type="ECO:0000256" key="3">
    <source>
        <dbReference type="ARBA" id="ARBA00022617"/>
    </source>
</evidence>
<comment type="cofactor">
    <cofactor evidence="15">
        <name>heme</name>
        <dbReference type="ChEBI" id="CHEBI:30413"/>
    </cofactor>
</comment>
<dbReference type="GO" id="GO:0102915">
    <property type="term" value="F:piperitol synthase activity"/>
    <property type="evidence" value="ECO:0007669"/>
    <property type="project" value="UniProtKB-EC"/>
</dbReference>
<evidence type="ECO:0000256" key="11">
    <source>
        <dbReference type="ARBA" id="ARBA00052022"/>
    </source>
</evidence>
<dbReference type="PANTHER" id="PTHR47947:SF62">
    <property type="entry name" value="CYTOCHROME P450, FAMILY 81, SUBFAMILY D, POLYPEPTIDE 5"/>
    <property type="match status" value="1"/>
</dbReference>
<evidence type="ECO:0000256" key="7">
    <source>
        <dbReference type="ARBA" id="ARBA00023002"/>
    </source>
</evidence>
<dbReference type="Gene3D" id="1.10.630.10">
    <property type="entry name" value="Cytochrome P450"/>
    <property type="match status" value="1"/>
</dbReference>
<evidence type="ECO:0000256" key="9">
    <source>
        <dbReference type="ARBA" id="ARBA00023033"/>
    </source>
</evidence>
<keyword evidence="9 16" id="KW-0503">Monooxygenase</keyword>
<evidence type="ECO:0000256" key="12">
    <source>
        <dbReference type="ARBA" id="ARBA00052057"/>
    </source>
</evidence>
<dbReference type="Pfam" id="PF00067">
    <property type="entry name" value="p450"/>
    <property type="match status" value="1"/>
</dbReference>
<feature type="signal peptide" evidence="17">
    <location>
        <begin position="1"/>
        <end position="18"/>
    </location>
</feature>
<dbReference type="SUPFAM" id="SSF48264">
    <property type="entry name" value="Cytochrome P450"/>
    <property type="match status" value="1"/>
</dbReference>
<protein>
    <recommendedName>
        <fullName evidence="14">(+)-piperitol/(+)-sesamin synthase</fullName>
        <ecNumber evidence="14">1.14.19.74</ecNumber>
    </recommendedName>
</protein>
<evidence type="ECO:0000256" key="15">
    <source>
        <dbReference type="PIRSR" id="PIRSR602401-1"/>
    </source>
</evidence>
<comment type="similarity">
    <text evidence="2 16">Belongs to the cytochrome P450 family.</text>
</comment>
<dbReference type="InterPro" id="IPR017972">
    <property type="entry name" value="Cyt_P450_CS"/>
</dbReference>
<evidence type="ECO:0000256" key="17">
    <source>
        <dbReference type="SAM" id="SignalP"/>
    </source>
</evidence>
<organism evidence="18 19">
    <name type="scientific">Sesamum angolense</name>
    <dbReference type="NCBI Taxonomy" id="2727404"/>
    <lineage>
        <taxon>Eukaryota</taxon>
        <taxon>Viridiplantae</taxon>
        <taxon>Streptophyta</taxon>
        <taxon>Embryophyta</taxon>
        <taxon>Tracheophyta</taxon>
        <taxon>Spermatophyta</taxon>
        <taxon>Magnoliopsida</taxon>
        <taxon>eudicotyledons</taxon>
        <taxon>Gunneridae</taxon>
        <taxon>Pentapetalae</taxon>
        <taxon>asterids</taxon>
        <taxon>lamiids</taxon>
        <taxon>Lamiales</taxon>
        <taxon>Pedaliaceae</taxon>
        <taxon>Sesamum</taxon>
    </lineage>
</organism>
<keyword evidence="5 15" id="KW-0479">Metal-binding</keyword>
<gene>
    <name evidence="18" type="ORF">Sango_1815600</name>
</gene>
<reference evidence="18" key="2">
    <citation type="journal article" date="2024" name="Plant">
        <title>Genomic evolution and insights into agronomic trait innovations of Sesamum species.</title>
        <authorList>
            <person name="Miao H."/>
            <person name="Wang L."/>
            <person name="Qu L."/>
            <person name="Liu H."/>
            <person name="Sun Y."/>
            <person name="Le M."/>
            <person name="Wang Q."/>
            <person name="Wei S."/>
            <person name="Zheng Y."/>
            <person name="Lin W."/>
            <person name="Duan Y."/>
            <person name="Cao H."/>
            <person name="Xiong S."/>
            <person name="Wang X."/>
            <person name="Wei L."/>
            <person name="Li C."/>
            <person name="Ma Q."/>
            <person name="Ju M."/>
            <person name="Zhao R."/>
            <person name="Li G."/>
            <person name="Mu C."/>
            <person name="Tian Q."/>
            <person name="Mei H."/>
            <person name="Zhang T."/>
            <person name="Gao T."/>
            <person name="Zhang H."/>
        </authorList>
    </citation>
    <scope>NUCLEOTIDE SEQUENCE</scope>
    <source>
        <strain evidence="18">K16</strain>
    </source>
</reference>
<keyword evidence="6" id="KW-1133">Transmembrane helix</keyword>
<dbReference type="InterPro" id="IPR001128">
    <property type="entry name" value="Cyt_P450"/>
</dbReference>
<dbReference type="AlphaFoldDB" id="A0AAE1WHN3"/>
<dbReference type="PROSITE" id="PS00086">
    <property type="entry name" value="CYTOCHROME_P450"/>
    <property type="match status" value="1"/>
</dbReference>
<keyword evidence="7 16" id="KW-0560">Oxidoreductase</keyword>
<dbReference type="InterPro" id="IPR036396">
    <property type="entry name" value="Cyt_P450_sf"/>
</dbReference>
<comment type="catalytic activity">
    <reaction evidence="12">
        <text>(+)-piperitol + reduced [NADPH--hemoprotein reductase] + O2 = (+)-sesamin + oxidized [NADPH--hemoprotein reductase] + 2 H2O + H(+)</text>
        <dbReference type="Rhea" id="RHEA:56780"/>
        <dbReference type="Rhea" id="RHEA-COMP:11964"/>
        <dbReference type="Rhea" id="RHEA-COMP:11965"/>
        <dbReference type="ChEBI" id="CHEBI:15377"/>
        <dbReference type="ChEBI" id="CHEBI:15378"/>
        <dbReference type="ChEBI" id="CHEBI:15379"/>
        <dbReference type="ChEBI" id="CHEBI:57618"/>
        <dbReference type="ChEBI" id="CHEBI:58210"/>
        <dbReference type="ChEBI" id="CHEBI:66470"/>
        <dbReference type="ChEBI" id="CHEBI:141003"/>
        <dbReference type="EC" id="1.14.19.74"/>
    </reaction>
    <physiologicalReaction direction="left-to-right" evidence="12">
        <dbReference type="Rhea" id="RHEA:56781"/>
    </physiologicalReaction>
</comment>
<dbReference type="Proteomes" id="UP001289374">
    <property type="component" value="Unassembled WGS sequence"/>
</dbReference>
<dbReference type="InterPro" id="IPR050651">
    <property type="entry name" value="Plant_Cytochrome_P450_Monoox"/>
</dbReference>
<dbReference type="FunFam" id="1.10.630.10:FF:000023">
    <property type="entry name" value="Cytochrome P450 family protein"/>
    <property type="match status" value="1"/>
</dbReference>
<keyword evidence="17" id="KW-0732">Signal</keyword>
<keyword evidence="19" id="KW-1185">Reference proteome</keyword>
<feature type="chain" id="PRO_5042255912" description="(+)-piperitol/(+)-sesamin synthase" evidence="17">
    <location>
        <begin position="19"/>
        <end position="439"/>
    </location>
</feature>
<dbReference type="PRINTS" id="PR00463">
    <property type="entry name" value="EP450I"/>
</dbReference>
<sequence>METSWLYGLLSLFVLALAFKFSSQGKRKLPPSPALALPLLGHLHHLKLPLHLTYHNLSQKLGPIFSLRFGTRLMVVVSSPAIVEECFTKNDIVSANRPRFIIAKYIGYNYTSLVASPYGEYWRNLRRLTTIEIFSTARLNKFQSIRHDEVRLMLKKLYETSYQDFTRVELRPRFAELTFNNIMRMVAGKRYIGEDEENERAKQFRELIDEVFKLGGVSNPADFFPVFRWIDYKGLEKSLARFGAKMDAFLQRLIDEHRRDKGGNTMIDHLLSLQESEPEYYTDVIIKGIIMVMLLAGTETSAATMEWAMCALLNHPQKLDKARAEIDNLVGNNRLVNESDLSKLPYLQNIISETFRLFPAAPLLVPHEASADCKLGGYDIPQGTIVQVNAWAIHRDPTVWDDPTSFNPERFEAAGEVGPTKLLPFGMGRRSCPGNGLAY</sequence>
<dbReference type="GO" id="GO:0005506">
    <property type="term" value="F:iron ion binding"/>
    <property type="evidence" value="ECO:0007669"/>
    <property type="project" value="InterPro"/>
</dbReference>
<reference evidence="18" key="1">
    <citation type="submission" date="2020-06" db="EMBL/GenBank/DDBJ databases">
        <authorList>
            <person name="Li T."/>
            <person name="Hu X."/>
            <person name="Zhang T."/>
            <person name="Song X."/>
            <person name="Zhang H."/>
            <person name="Dai N."/>
            <person name="Sheng W."/>
            <person name="Hou X."/>
            <person name="Wei L."/>
        </authorList>
    </citation>
    <scope>NUCLEOTIDE SEQUENCE</scope>
    <source>
        <strain evidence="18">K16</strain>
        <tissue evidence="18">Leaf</tissue>
    </source>
</reference>
<evidence type="ECO:0000256" key="6">
    <source>
        <dbReference type="ARBA" id="ARBA00022989"/>
    </source>
</evidence>
<evidence type="ECO:0000313" key="19">
    <source>
        <dbReference type="Proteomes" id="UP001289374"/>
    </source>
</evidence>
<dbReference type="EMBL" id="JACGWL010000010">
    <property type="protein sequence ID" value="KAK4393448.1"/>
    <property type="molecule type" value="Genomic_DNA"/>
</dbReference>
<name>A0AAE1WHN3_9LAMI</name>
<dbReference type="GO" id="GO:0016020">
    <property type="term" value="C:membrane"/>
    <property type="evidence" value="ECO:0007669"/>
    <property type="project" value="UniProtKB-SubCell"/>
</dbReference>
<evidence type="ECO:0000256" key="2">
    <source>
        <dbReference type="ARBA" id="ARBA00010617"/>
    </source>
</evidence>
<keyword evidence="3 15" id="KW-0349">Heme</keyword>
<evidence type="ECO:0000256" key="10">
    <source>
        <dbReference type="ARBA" id="ARBA00023136"/>
    </source>
</evidence>
<feature type="binding site" description="axial binding residue" evidence="15">
    <location>
        <position position="432"/>
    </location>
    <ligand>
        <name>heme</name>
        <dbReference type="ChEBI" id="CHEBI:30413"/>
    </ligand>
    <ligandPart>
        <name>Fe</name>
        <dbReference type="ChEBI" id="CHEBI:18248"/>
    </ligandPart>
</feature>
<dbReference type="EC" id="1.14.19.74" evidence="14"/>
<keyword evidence="4" id="KW-0812">Transmembrane</keyword>
<dbReference type="PANTHER" id="PTHR47947">
    <property type="entry name" value="CYTOCHROME P450 82C3-RELATED"/>
    <property type="match status" value="1"/>
</dbReference>
<evidence type="ECO:0000256" key="14">
    <source>
        <dbReference type="ARBA" id="ARBA00066876"/>
    </source>
</evidence>
<proteinExistence type="inferred from homology"/>
<comment type="catalytic activity">
    <reaction evidence="11">
        <text>(+)-pinoresinol + reduced [NADPH--hemoprotein reductase] + O2 = (+)-piperitol + oxidized [NADPH--hemoprotein reductase] + 2 H2O + H(+)</text>
        <dbReference type="Rhea" id="RHEA:56776"/>
        <dbReference type="Rhea" id="RHEA-COMP:11964"/>
        <dbReference type="Rhea" id="RHEA-COMP:11965"/>
        <dbReference type="ChEBI" id="CHEBI:40"/>
        <dbReference type="ChEBI" id="CHEBI:15377"/>
        <dbReference type="ChEBI" id="CHEBI:15378"/>
        <dbReference type="ChEBI" id="CHEBI:15379"/>
        <dbReference type="ChEBI" id="CHEBI:57618"/>
        <dbReference type="ChEBI" id="CHEBI:58210"/>
        <dbReference type="ChEBI" id="CHEBI:141003"/>
        <dbReference type="EC" id="1.14.19.74"/>
    </reaction>
    <physiologicalReaction direction="left-to-right" evidence="11">
        <dbReference type="Rhea" id="RHEA:56777"/>
    </physiologicalReaction>
</comment>
<dbReference type="PRINTS" id="PR00385">
    <property type="entry name" value="P450"/>
</dbReference>
<evidence type="ECO:0000256" key="4">
    <source>
        <dbReference type="ARBA" id="ARBA00022692"/>
    </source>
</evidence>
<evidence type="ECO:0000256" key="1">
    <source>
        <dbReference type="ARBA" id="ARBA00004167"/>
    </source>
</evidence>
<keyword evidence="8 15" id="KW-0408">Iron</keyword>
<evidence type="ECO:0000256" key="13">
    <source>
        <dbReference type="ARBA" id="ARBA00056759"/>
    </source>
</evidence>
<dbReference type="CDD" id="cd20653">
    <property type="entry name" value="CYP81"/>
    <property type="match status" value="1"/>
</dbReference>
<evidence type="ECO:0000256" key="16">
    <source>
        <dbReference type="RuleBase" id="RU000461"/>
    </source>
</evidence>
<comment type="function">
    <text evidence="13">Involved in the biosynthesis of (+)-sesamin, a furofuran class lignan. Functions in a dual catalytic mode. Catalyzes the synthesis of (+)-sesamin from (+)- pinoresinol by formation of two successive methylenedioxy bridges on (+)-pinoresinol and (+)-piperitol, respectively.</text>
</comment>
<evidence type="ECO:0000256" key="5">
    <source>
        <dbReference type="ARBA" id="ARBA00022723"/>
    </source>
</evidence>
<comment type="subcellular location">
    <subcellularLocation>
        <location evidence="1">Membrane</location>
        <topology evidence="1">Single-pass membrane protein</topology>
    </subcellularLocation>
</comment>
<keyword evidence="10" id="KW-0472">Membrane</keyword>
<comment type="caution">
    <text evidence="18">The sequence shown here is derived from an EMBL/GenBank/DDBJ whole genome shotgun (WGS) entry which is preliminary data.</text>
</comment>